<dbReference type="AlphaFoldDB" id="A0A4R3N8P3"/>
<accession>A0A4R3N8P3</accession>
<evidence type="ECO:0000313" key="1">
    <source>
        <dbReference type="EMBL" id="TCT24957.1"/>
    </source>
</evidence>
<proteinExistence type="predicted"/>
<sequence>MFLSILLILLPLFVLILGLTRLYIQIDYIFKEGESELSIKVQFWRFIRLKREIPIEFDSERWRMVTMEKTKMNQKDLNEKEKDYKPHDFVKRVKKGQQMVKQIYHANVVIKKFLSKIRVHSLRWNTRIGLHDASTTGRLAGVLWSIKGSMAGIISHFMKLMKRPEIHVEPEFQKTVIETDFQCMISFRIGQAMYAMLRLVRRFNRNQAAKRQTG</sequence>
<dbReference type="Proteomes" id="UP000294650">
    <property type="component" value="Unassembled WGS sequence"/>
</dbReference>
<evidence type="ECO:0000313" key="2">
    <source>
        <dbReference type="Proteomes" id="UP000294650"/>
    </source>
</evidence>
<comment type="caution">
    <text evidence="1">The sequence shown here is derived from an EMBL/GenBank/DDBJ whole genome shotgun (WGS) entry which is preliminary data.</text>
</comment>
<dbReference type="InterPro" id="IPR021338">
    <property type="entry name" value="DUF2953"/>
</dbReference>
<keyword evidence="2" id="KW-1185">Reference proteome</keyword>
<organism evidence="1 2">
    <name type="scientific">Melghiribacillus thermohalophilus</name>
    <dbReference type="NCBI Taxonomy" id="1324956"/>
    <lineage>
        <taxon>Bacteria</taxon>
        <taxon>Bacillati</taxon>
        <taxon>Bacillota</taxon>
        <taxon>Bacilli</taxon>
        <taxon>Bacillales</taxon>
        <taxon>Bacillaceae</taxon>
        <taxon>Melghiribacillus</taxon>
    </lineage>
</organism>
<reference evidence="1 2" key="1">
    <citation type="submission" date="2019-03" db="EMBL/GenBank/DDBJ databases">
        <title>Genomic Encyclopedia of Type Strains, Phase IV (KMG-IV): sequencing the most valuable type-strain genomes for metagenomic binning, comparative biology and taxonomic classification.</title>
        <authorList>
            <person name="Goeker M."/>
        </authorList>
    </citation>
    <scope>NUCLEOTIDE SEQUENCE [LARGE SCALE GENOMIC DNA]</scope>
    <source>
        <strain evidence="1 2">DSM 25894</strain>
    </source>
</reference>
<gene>
    <name evidence="1" type="ORF">EDD68_10424</name>
</gene>
<name>A0A4R3N8P3_9BACI</name>
<protein>
    <submittedName>
        <fullName evidence="1">DUF2953 family protein</fullName>
    </submittedName>
</protein>
<dbReference type="EMBL" id="SMAN01000004">
    <property type="protein sequence ID" value="TCT24957.1"/>
    <property type="molecule type" value="Genomic_DNA"/>
</dbReference>
<dbReference type="Pfam" id="PF11167">
    <property type="entry name" value="DUF2953"/>
    <property type="match status" value="1"/>
</dbReference>